<dbReference type="EMBL" id="FNKY01000001">
    <property type="protein sequence ID" value="SDQ66381.1"/>
    <property type="molecule type" value="Genomic_DNA"/>
</dbReference>
<dbReference type="RefSeq" id="WP_176759959.1">
    <property type="nucleotide sequence ID" value="NZ_FNKY01000001.1"/>
</dbReference>
<reference evidence="1 2" key="1">
    <citation type="submission" date="2016-10" db="EMBL/GenBank/DDBJ databases">
        <authorList>
            <person name="Varghese N."/>
            <person name="Submissions S."/>
        </authorList>
    </citation>
    <scope>NUCLEOTIDE SEQUENCE [LARGE SCALE GENOMIC DNA]</scope>
    <source>
        <strain evidence="1 2">Nl1</strain>
    </source>
</reference>
<protein>
    <submittedName>
        <fullName evidence="1">Uncharacterized protein</fullName>
    </submittedName>
</protein>
<dbReference type="Proteomes" id="UP000183471">
    <property type="component" value="Unassembled WGS sequence"/>
</dbReference>
<evidence type="ECO:0000313" key="2">
    <source>
        <dbReference type="Proteomes" id="UP000183471"/>
    </source>
</evidence>
<comment type="caution">
    <text evidence="1">The sequence shown here is derived from an EMBL/GenBank/DDBJ whole genome shotgun (WGS) entry which is preliminary data.</text>
</comment>
<accession>A0ABY0TDF0</accession>
<sequence length="45" mass="4785">MYRDDATLQATLNGQMGTALGYGIDEKPVGADQVVTTRDQNGTVI</sequence>
<name>A0ABY0TDF0_9PROT</name>
<gene>
    <name evidence="1" type="ORF">SAMN05216402_1755</name>
</gene>
<evidence type="ECO:0000313" key="1">
    <source>
        <dbReference type="EMBL" id="SDQ66381.1"/>
    </source>
</evidence>
<keyword evidence="2" id="KW-1185">Reference proteome</keyword>
<organism evidence="1 2">
    <name type="scientific">Nitrosospira multiformis</name>
    <dbReference type="NCBI Taxonomy" id="1231"/>
    <lineage>
        <taxon>Bacteria</taxon>
        <taxon>Pseudomonadati</taxon>
        <taxon>Pseudomonadota</taxon>
        <taxon>Betaproteobacteria</taxon>
        <taxon>Nitrosomonadales</taxon>
        <taxon>Nitrosomonadaceae</taxon>
        <taxon>Nitrosospira</taxon>
    </lineage>
</organism>
<proteinExistence type="predicted"/>